<gene>
    <name evidence="2" type="ORF">AXW67_29995</name>
</gene>
<dbReference type="EMBL" id="LSEF01000113">
    <property type="protein sequence ID" value="OAF07456.1"/>
    <property type="molecule type" value="Genomic_DNA"/>
</dbReference>
<evidence type="ECO:0000256" key="1">
    <source>
        <dbReference type="SAM" id="Phobius"/>
    </source>
</evidence>
<feature type="transmembrane region" description="Helical" evidence="1">
    <location>
        <begin position="360"/>
        <end position="378"/>
    </location>
</feature>
<feature type="transmembrane region" description="Helical" evidence="1">
    <location>
        <begin position="326"/>
        <end position="348"/>
    </location>
</feature>
<evidence type="ECO:0000313" key="3">
    <source>
        <dbReference type="Proteomes" id="UP000077173"/>
    </source>
</evidence>
<feature type="transmembrane region" description="Helical" evidence="1">
    <location>
        <begin position="114"/>
        <end position="135"/>
    </location>
</feature>
<dbReference type="Proteomes" id="UP000077173">
    <property type="component" value="Unassembled WGS sequence"/>
</dbReference>
<feature type="transmembrane region" description="Helical" evidence="1">
    <location>
        <begin position="297"/>
        <end position="320"/>
    </location>
</feature>
<feature type="transmembrane region" description="Helical" evidence="1">
    <location>
        <begin position="384"/>
        <end position="404"/>
    </location>
</feature>
<name>A0A176YKE5_9BRAD</name>
<feature type="transmembrane region" description="Helical" evidence="1">
    <location>
        <begin position="7"/>
        <end position="30"/>
    </location>
</feature>
<keyword evidence="1" id="KW-1133">Transmembrane helix</keyword>
<feature type="transmembrane region" description="Helical" evidence="1">
    <location>
        <begin position="147"/>
        <end position="167"/>
    </location>
</feature>
<dbReference type="AlphaFoldDB" id="A0A176YKE5"/>
<keyword evidence="3" id="KW-1185">Reference proteome</keyword>
<feature type="transmembrane region" description="Helical" evidence="1">
    <location>
        <begin position="173"/>
        <end position="194"/>
    </location>
</feature>
<dbReference type="GeneID" id="32582773"/>
<keyword evidence="1" id="KW-0812">Transmembrane</keyword>
<feature type="transmembrane region" description="Helical" evidence="1">
    <location>
        <begin position="87"/>
        <end position="108"/>
    </location>
</feature>
<feature type="transmembrane region" description="Helical" evidence="1">
    <location>
        <begin position="36"/>
        <end position="54"/>
    </location>
</feature>
<sequence>MSSAANIGLLFGGYGFGQGAVFLAQTWLIAAGEYRLLAAFGTHFLFAVLGSLVVDAGSNTTLARHAASSSRETGVQELSRAFWDTTVFRVLLAMTLIVAAGIYALAFAPDGFSSSYALFAAPGLLVVACNAAGLLDGFKLSGLSGMSAAFPYASSALILVAVARHASPEAAGAALGAAFSAGSLLMVAMQWIALGKLGWRLHAHTPTLRGLRRAAREGGAMLCVHLPAQLYGRAQLVMSATWFGAETTALFLYAKQIVTGVLQVIAFVQRVEFPTLVASMSGHNANPLGTVFRVQKLVAASGLTFSAAVAAAGLVAAQFPESRFSAVAPLLSAFSPAILTVTAVIMMMQGLAATGAYEGLALDITIFHVVGVVTSYVLLSRSGVYAFIVADILSTLLGILLLALRLGRSRPQIAAMGQQP</sequence>
<reference evidence="2 3" key="1">
    <citation type="submission" date="2016-02" db="EMBL/GenBank/DDBJ databases">
        <title>Draft genome sequence of the strain BR 10247T Bradyrhizobium neotropicale isolated from nodules of Centrolobium paraense.</title>
        <authorList>
            <person name="Simoes-Araujo J.L."/>
            <person name="Barauna A.C."/>
            <person name="Silva K."/>
            <person name="Zilli J.E."/>
        </authorList>
    </citation>
    <scope>NUCLEOTIDE SEQUENCE [LARGE SCALE GENOMIC DNA]</scope>
    <source>
        <strain evidence="2 3">BR 10247</strain>
    </source>
</reference>
<keyword evidence="1" id="KW-0472">Membrane</keyword>
<protein>
    <submittedName>
        <fullName evidence="2">Uncharacterized protein</fullName>
    </submittedName>
</protein>
<accession>A0A176YKE5</accession>
<organism evidence="2 3">
    <name type="scientific">Bradyrhizobium neotropicale</name>
    <dbReference type="NCBI Taxonomy" id="1497615"/>
    <lineage>
        <taxon>Bacteria</taxon>
        <taxon>Pseudomonadati</taxon>
        <taxon>Pseudomonadota</taxon>
        <taxon>Alphaproteobacteria</taxon>
        <taxon>Hyphomicrobiales</taxon>
        <taxon>Nitrobacteraceae</taxon>
        <taxon>Bradyrhizobium</taxon>
    </lineage>
</organism>
<evidence type="ECO:0000313" key="2">
    <source>
        <dbReference type="EMBL" id="OAF07456.1"/>
    </source>
</evidence>
<comment type="caution">
    <text evidence="2">The sequence shown here is derived from an EMBL/GenBank/DDBJ whole genome shotgun (WGS) entry which is preliminary data.</text>
</comment>
<proteinExistence type="predicted"/>